<comment type="caution">
    <text evidence="2">The sequence shown here is derived from an EMBL/GenBank/DDBJ whole genome shotgun (WGS) entry which is preliminary data.</text>
</comment>
<accession>A0A4Q2R4X9</accession>
<name>A0A4Q2R4X9_9HYPH</name>
<protein>
    <submittedName>
        <fullName evidence="2">Uncharacterized protein</fullName>
    </submittedName>
</protein>
<organism evidence="2 3">
    <name type="scientific">Lichenibacterium ramalinae</name>
    <dbReference type="NCBI Taxonomy" id="2316527"/>
    <lineage>
        <taxon>Bacteria</taxon>
        <taxon>Pseudomonadati</taxon>
        <taxon>Pseudomonadota</taxon>
        <taxon>Alphaproteobacteria</taxon>
        <taxon>Hyphomicrobiales</taxon>
        <taxon>Lichenihabitantaceae</taxon>
        <taxon>Lichenibacterium</taxon>
    </lineage>
</organism>
<proteinExistence type="predicted"/>
<reference evidence="2 3" key="2">
    <citation type="submission" date="2019-02" db="EMBL/GenBank/DDBJ databases">
        <title>'Lichenibacterium ramalinii' gen. nov. sp. nov., 'Lichenibacterium minor' gen. nov. sp. nov.</title>
        <authorList>
            <person name="Pankratov T."/>
        </authorList>
    </citation>
    <scope>NUCLEOTIDE SEQUENCE [LARGE SCALE GENOMIC DNA]</scope>
    <source>
        <strain evidence="2 3">RmlP001</strain>
    </source>
</reference>
<evidence type="ECO:0000313" key="3">
    <source>
        <dbReference type="Proteomes" id="UP000289411"/>
    </source>
</evidence>
<evidence type="ECO:0000313" key="2">
    <source>
        <dbReference type="EMBL" id="RYB01382.1"/>
    </source>
</evidence>
<keyword evidence="3" id="KW-1185">Reference proteome</keyword>
<dbReference type="EMBL" id="QYBC01000044">
    <property type="protein sequence ID" value="RYB01382.1"/>
    <property type="molecule type" value="Genomic_DNA"/>
</dbReference>
<sequence length="240" mass="26798">MSLLVPDRYFRAVAFGAAQRRLRFDIDHQFIQALLDRQGGRCALSGLPIFFDWTRGVGGTLARSTTASLGRIRTAEGYTEDNVQWLHKDVCFMRQRLGQGYFIELCTQVAEHCATTPVDRSDLDRGRALADCIGDKRDSRPKEPANVPGRPGPFREVVLDALCQWEARERRGATASDLLTVDLAWAKATPETIRSYLAALERSGQVHKRRRVDDRRSVRWHAGSPGRSGIGGDAGHPMHS</sequence>
<reference evidence="2 3" key="1">
    <citation type="submission" date="2018-09" db="EMBL/GenBank/DDBJ databases">
        <authorList>
            <person name="Grouzdev D.S."/>
            <person name="Krutkina M.S."/>
        </authorList>
    </citation>
    <scope>NUCLEOTIDE SEQUENCE [LARGE SCALE GENOMIC DNA]</scope>
    <source>
        <strain evidence="2 3">RmlP001</strain>
    </source>
</reference>
<dbReference type="Proteomes" id="UP000289411">
    <property type="component" value="Unassembled WGS sequence"/>
</dbReference>
<gene>
    <name evidence="2" type="ORF">D3272_26475</name>
</gene>
<feature type="region of interest" description="Disordered" evidence="1">
    <location>
        <begin position="207"/>
        <end position="240"/>
    </location>
</feature>
<dbReference type="AlphaFoldDB" id="A0A4Q2R4X9"/>
<evidence type="ECO:0000256" key="1">
    <source>
        <dbReference type="SAM" id="MobiDB-lite"/>
    </source>
</evidence>